<dbReference type="InterPro" id="IPR032861">
    <property type="entry name" value="TAXi_N"/>
</dbReference>
<evidence type="ECO:0000313" key="6">
    <source>
        <dbReference type="Proteomes" id="UP001497444"/>
    </source>
</evidence>
<evidence type="ECO:0000256" key="3">
    <source>
        <dbReference type="SAM" id="SignalP"/>
    </source>
</evidence>
<keyword evidence="3" id="KW-0732">Signal</keyword>
<feature type="chain" id="PRO_5045234356" description="Peptidase A1 domain-containing protein" evidence="3">
    <location>
        <begin position="30"/>
        <end position="594"/>
    </location>
</feature>
<feature type="signal peptide" evidence="3">
    <location>
        <begin position="1"/>
        <end position="29"/>
    </location>
</feature>
<evidence type="ECO:0000313" key="5">
    <source>
        <dbReference type="EMBL" id="CAK9257782.1"/>
    </source>
</evidence>
<evidence type="ECO:0000259" key="4">
    <source>
        <dbReference type="PROSITE" id="PS51767"/>
    </source>
</evidence>
<sequence length="594" mass="63437">MSGKKMETRTNGFRRLWVVAILLCSSCSGKNHFIGCSSAGDQGASTHPPSFSLPIVHKYSQRGRELLMKARGLPPVGDNKLAATAIAEWPLEGTREYYDMLRRHDHARLHGGRRQLLAGNTVYTFAAGNETEQPFLDLFYAFVKIGTPGKQYIVALDTATDLLWLPCECQHCSPQSVSSSDPRTNNLNEYSPSLSSTSKEILCNDTLCINATTCATAADQCPYTQDYNYLNTYNNSYVYNASSSGVLFEDNLYLRPEKGGRLVSAPVVIGCGQTQTGGFLQDIAPDGVLGLGSGIISVPSALRRAGVVDSFSICLGNDSYGRIAFGDIGPLTQQTVPLLLSSSGQQDAVEIETIQIGSKSIQVSSTVSFDTGLTYTYLATPIFEQFITDYKAQIPGAIPINYLDWGSCFTFPLTVQLVTPSIYLTFPNGNDIGPINEFFAFPNQTGNGITLCVGILDGGHNTIIGQNFMQGFSFTFNRAKQFLGWTQTDCYSDLTRSAPTTAPAPSVVPPSSTPPPASTSPALSPGPSTTVSNVPPPSGGTSTSPTSAAGPAPKTSSATATAHYIGVTKSVDPISPILSMFSLLVFLVCLITLL</sequence>
<dbReference type="PANTHER" id="PTHR13683">
    <property type="entry name" value="ASPARTYL PROTEASES"/>
    <property type="match status" value="1"/>
</dbReference>
<dbReference type="Pfam" id="PF14541">
    <property type="entry name" value="TAXi_C"/>
    <property type="match status" value="1"/>
</dbReference>
<dbReference type="InterPro" id="IPR032799">
    <property type="entry name" value="TAXi_C"/>
</dbReference>
<gene>
    <name evidence="5" type="ORF">CSSPJE1EN1_LOCUS3260</name>
</gene>
<comment type="similarity">
    <text evidence="1">Belongs to the peptidase A1 family.</text>
</comment>
<accession>A0ABP0VTH0</accession>
<dbReference type="PROSITE" id="PS51767">
    <property type="entry name" value="PEPTIDASE_A1"/>
    <property type="match status" value="1"/>
</dbReference>
<feature type="domain" description="Peptidase A1" evidence="4">
    <location>
        <begin position="139"/>
        <end position="486"/>
    </location>
</feature>
<dbReference type="CDD" id="cd05471">
    <property type="entry name" value="pepsin_like"/>
    <property type="match status" value="1"/>
</dbReference>
<reference evidence="5" key="1">
    <citation type="submission" date="2024-02" db="EMBL/GenBank/DDBJ databases">
        <authorList>
            <consortium name="ELIXIR-Norway"/>
            <consortium name="Elixir Norway"/>
        </authorList>
    </citation>
    <scope>NUCLEOTIDE SEQUENCE</scope>
</reference>
<dbReference type="InterPro" id="IPR034164">
    <property type="entry name" value="Pepsin-like_dom"/>
</dbReference>
<name>A0ABP0VTH0_9BRYO</name>
<dbReference type="InterPro" id="IPR021109">
    <property type="entry name" value="Peptidase_aspartic_dom_sf"/>
</dbReference>
<feature type="region of interest" description="Disordered" evidence="2">
    <location>
        <begin position="174"/>
        <end position="194"/>
    </location>
</feature>
<evidence type="ECO:0000256" key="1">
    <source>
        <dbReference type="ARBA" id="ARBA00007447"/>
    </source>
</evidence>
<proteinExistence type="inferred from homology"/>
<dbReference type="PANTHER" id="PTHR13683:SF232">
    <property type="entry name" value="OS09G0542100 PROTEIN"/>
    <property type="match status" value="1"/>
</dbReference>
<protein>
    <recommendedName>
        <fullName evidence="4">Peptidase A1 domain-containing protein</fullName>
    </recommendedName>
</protein>
<organism evidence="5 6">
    <name type="scientific">Sphagnum jensenii</name>
    <dbReference type="NCBI Taxonomy" id="128206"/>
    <lineage>
        <taxon>Eukaryota</taxon>
        <taxon>Viridiplantae</taxon>
        <taxon>Streptophyta</taxon>
        <taxon>Embryophyta</taxon>
        <taxon>Bryophyta</taxon>
        <taxon>Sphagnophytina</taxon>
        <taxon>Sphagnopsida</taxon>
        <taxon>Sphagnales</taxon>
        <taxon>Sphagnaceae</taxon>
        <taxon>Sphagnum</taxon>
    </lineage>
</organism>
<keyword evidence="6" id="KW-1185">Reference proteome</keyword>
<feature type="compositionally biased region" description="Pro residues" evidence="2">
    <location>
        <begin position="506"/>
        <end position="518"/>
    </location>
</feature>
<feature type="region of interest" description="Disordered" evidence="2">
    <location>
        <begin position="501"/>
        <end position="555"/>
    </location>
</feature>
<dbReference type="Gene3D" id="2.40.70.10">
    <property type="entry name" value="Acid Proteases"/>
    <property type="match status" value="2"/>
</dbReference>
<dbReference type="Proteomes" id="UP001497444">
    <property type="component" value="Chromosome 11"/>
</dbReference>
<dbReference type="EMBL" id="OZ020106">
    <property type="protein sequence ID" value="CAK9257782.1"/>
    <property type="molecule type" value="Genomic_DNA"/>
</dbReference>
<dbReference type="Pfam" id="PF14543">
    <property type="entry name" value="TAXi_N"/>
    <property type="match status" value="1"/>
</dbReference>
<dbReference type="InterPro" id="IPR001461">
    <property type="entry name" value="Aspartic_peptidase_A1"/>
</dbReference>
<evidence type="ECO:0000256" key="2">
    <source>
        <dbReference type="SAM" id="MobiDB-lite"/>
    </source>
</evidence>
<dbReference type="SUPFAM" id="SSF50630">
    <property type="entry name" value="Acid proteases"/>
    <property type="match status" value="1"/>
</dbReference>
<feature type="compositionally biased region" description="Low complexity" evidence="2">
    <location>
        <begin position="519"/>
        <end position="555"/>
    </location>
</feature>
<dbReference type="InterPro" id="IPR033121">
    <property type="entry name" value="PEPTIDASE_A1"/>
</dbReference>